<dbReference type="GO" id="GO:0009254">
    <property type="term" value="P:peptidoglycan turnover"/>
    <property type="evidence" value="ECO:0007669"/>
    <property type="project" value="InterPro"/>
</dbReference>
<dbReference type="CAZy" id="GH102">
    <property type="family name" value="Glycoside Hydrolase Family 102"/>
</dbReference>
<accession>E0U7Q7</accession>
<name>E0U7Q7_GLOV7</name>
<protein>
    <recommendedName>
        <fullName evidence="2">peptidoglycan lytic exotransglycosylase</fullName>
        <ecNumber evidence="2">4.2.2.n1</ecNumber>
    </recommendedName>
    <alternativeName>
        <fullName evidence="5">Murein hydrolase A</fullName>
    </alternativeName>
</protein>
<evidence type="ECO:0000313" key="8">
    <source>
        <dbReference type="Proteomes" id="UP000008206"/>
    </source>
</evidence>
<keyword evidence="4" id="KW-0961">Cell wall biogenesis/degradation</keyword>
<evidence type="ECO:0000256" key="5">
    <source>
        <dbReference type="ARBA" id="ARBA00030918"/>
    </source>
</evidence>
<dbReference type="InterPro" id="IPR005300">
    <property type="entry name" value="MltA_B"/>
</dbReference>
<dbReference type="OrthoDB" id="9783686at2"/>
<dbReference type="Gene3D" id="2.40.240.50">
    <property type="entry name" value="Barwin-like endoglucanases"/>
    <property type="match status" value="1"/>
</dbReference>
<dbReference type="GO" id="GO:0008933">
    <property type="term" value="F:peptidoglycan lytic transglycosylase activity"/>
    <property type="evidence" value="ECO:0007669"/>
    <property type="project" value="TreeGrafter"/>
</dbReference>
<comment type="catalytic activity">
    <reaction evidence="1">
        <text>Exolytic cleavage of the (1-&gt;4)-beta-glycosidic linkage between N-acetylmuramic acid (MurNAc) and N-acetylglucosamine (GlcNAc) residues in peptidoglycan, from either the reducing or the non-reducing ends of the peptidoglycan chains, with concomitant formation of a 1,6-anhydrobond in the MurNAc residue.</text>
        <dbReference type="EC" id="4.2.2.n1"/>
    </reaction>
</comment>
<dbReference type="CDD" id="cd14485">
    <property type="entry name" value="mltA_like_LT_A"/>
    <property type="match status" value="1"/>
</dbReference>
<evidence type="ECO:0000313" key="7">
    <source>
        <dbReference type="EMBL" id="ADN14869.1"/>
    </source>
</evidence>
<feature type="domain" description="Lytic transglycosylase MltA" evidence="6">
    <location>
        <begin position="143"/>
        <end position="284"/>
    </location>
</feature>
<dbReference type="Gene3D" id="2.40.40.10">
    <property type="entry name" value="RlpA-like domain"/>
    <property type="match status" value="1"/>
</dbReference>
<gene>
    <name evidence="7" type="ordered locus">Cyan7822_2912</name>
</gene>
<dbReference type="PANTHER" id="PTHR30124:SF0">
    <property type="entry name" value="MEMBRANE-BOUND LYTIC MUREIN TRANSGLYCOSYLASE A"/>
    <property type="match status" value="1"/>
</dbReference>
<dbReference type="GO" id="GO:0071555">
    <property type="term" value="P:cell wall organization"/>
    <property type="evidence" value="ECO:0007669"/>
    <property type="project" value="UniProtKB-KW"/>
</dbReference>
<dbReference type="CDD" id="cd14668">
    <property type="entry name" value="mlta_B"/>
    <property type="match status" value="1"/>
</dbReference>
<dbReference type="KEGG" id="cyj:Cyan7822_2912"/>
<dbReference type="InterPro" id="IPR036908">
    <property type="entry name" value="RlpA-like_sf"/>
</dbReference>
<evidence type="ECO:0000256" key="3">
    <source>
        <dbReference type="ARBA" id="ARBA00023239"/>
    </source>
</evidence>
<dbReference type="AlphaFoldDB" id="E0U7Q7"/>
<dbReference type="PANTHER" id="PTHR30124">
    <property type="entry name" value="MEMBRANE-BOUND LYTIC MUREIN TRANSGLYCOSYLASE A"/>
    <property type="match status" value="1"/>
</dbReference>
<dbReference type="GO" id="GO:0009253">
    <property type="term" value="P:peptidoglycan catabolic process"/>
    <property type="evidence" value="ECO:0007669"/>
    <property type="project" value="TreeGrafter"/>
</dbReference>
<dbReference type="PIRSF" id="PIRSF019422">
    <property type="entry name" value="MltA"/>
    <property type="match status" value="1"/>
</dbReference>
<dbReference type="RefSeq" id="WP_013322972.1">
    <property type="nucleotide sequence ID" value="NC_014501.1"/>
</dbReference>
<evidence type="ECO:0000256" key="2">
    <source>
        <dbReference type="ARBA" id="ARBA00012587"/>
    </source>
</evidence>
<dbReference type="SMART" id="SM00925">
    <property type="entry name" value="MltA"/>
    <property type="match status" value="1"/>
</dbReference>
<dbReference type="SUPFAM" id="SSF50685">
    <property type="entry name" value="Barwin-like endoglucanases"/>
    <property type="match status" value="1"/>
</dbReference>
<keyword evidence="3" id="KW-0456">Lyase</keyword>
<dbReference type="GO" id="GO:0019867">
    <property type="term" value="C:outer membrane"/>
    <property type="evidence" value="ECO:0007669"/>
    <property type="project" value="InterPro"/>
</dbReference>
<organism evidence="7 8">
    <name type="scientific">Gloeothece verrucosa (strain PCC 7822)</name>
    <name type="common">Cyanothece sp. (strain PCC 7822)</name>
    <dbReference type="NCBI Taxonomy" id="497965"/>
    <lineage>
        <taxon>Bacteria</taxon>
        <taxon>Bacillati</taxon>
        <taxon>Cyanobacteriota</taxon>
        <taxon>Cyanophyceae</taxon>
        <taxon>Oscillatoriophycideae</taxon>
        <taxon>Chroococcales</taxon>
        <taxon>Aphanothecaceae</taxon>
        <taxon>Gloeothece</taxon>
        <taxon>Gloeothece verrucosa</taxon>
    </lineage>
</organism>
<proteinExistence type="predicted"/>
<dbReference type="Pfam" id="PF06725">
    <property type="entry name" value="3D"/>
    <property type="match status" value="1"/>
</dbReference>
<dbReference type="eggNOG" id="COG2821">
    <property type="taxonomic scope" value="Bacteria"/>
</dbReference>
<evidence type="ECO:0000256" key="1">
    <source>
        <dbReference type="ARBA" id="ARBA00001420"/>
    </source>
</evidence>
<evidence type="ECO:0000256" key="4">
    <source>
        <dbReference type="ARBA" id="ARBA00023316"/>
    </source>
</evidence>
<dbReference type="EMBL" id="CP002198">
    <property type="protein sequence ID" value="ADN14869.1"/>
    <property type="molecule type" value="Genomic_DNA"/>
</dbReference>
<sequence>MKNKIIASLFCLGILGLPASLMMAQNISLFPVEQVTDMTLGLDEQLWNNIGKPGDKQALLAAVDHSLRYLNTPSAEKAYANYPVPGITRDRVRRSLIRFRTLLVNSRTPQELQAAVQREFILYQSVGNNSQGTVHFTGYFEPIYRASRVPTAEYRYPLYRKPSNFNSWKKPHPTRLELEGEDGLLGKKSPLSGYELVWLKDRLEAYLVQVQGSAKLILPDGKMMTVGYDGITDYPYVSLGKELINDGIFQPDELSLPVLIDYLQKNPEKLNVYIPRNNRYIFFRETNGAPAQGSIGVPVTAERSIATDKSIMPPGALALINTRIPYLNNGVMETRQVSRYVLDQDTGGAIKGAGRVDIFMGTGKQAGDRAGLISNTGELYYLLLKN</sequence>
<keyword evidence="8" id="KW-1185">Reference proteome</keyword>
<dbReference type="HOGENOM" id="CLU_037751_1_0_3"/>
<dbReference type="InterPro" id="IPR026044">
    <property type="entry name" value="MltA"/>
</dbReference>
<dbReference type="GO" id="GO:0004553">
    <property type="term" value="F:hydrolase activity, hydrolyzing O-glycosyl compounds"/>
    <property type="evidence" value="ECO:0007669"/>
    <property type="project" value="InterPro"/>
</dbReference>
<dbReference type="Proteomes" id="UP000008206">
    <property type="component" value="Chromosome"/>
</dbReference>
<reference evidence="8" key="1">
    <citation type="journal article" date="2011" name="MBio">
        <title>Novel metabolic attributes of the genus Cyanothece, comprising a group of unicellular nitrogen-fixing Cyanobacteria.</title>
        <authorList>
            <person name="Bandyopadhyay A."/>
            <person name="Elvitigala T."/>
            <person name="Welsh E."/>
            <person name="Stockel J."/>
            <person name="Liberton M."/>
            <person name="Min H."/>
            <person name="Sherman L.A."/>
            <person name="Pakrasi H.B."/>
        </authorList>
    </citation>
    <scope>NUCLEOTIDE SEQUENCE [LARGE SCALE GENOMIC DNA]</scope>
    <source>
        <strain evidence="8">PCC 7822</strain>
    </source>
</reference>
<dbReference type="Pfam" id="PF03562">
    <property type="entry name" value="MltA"/>
    <property type="match status" value="1"/>
</dbReference>
<dbReference type="EC" id="4.2.2.n1" evidence="2"/>
<dbReference type="InterPro" id="IPR010611">
    <property type="entry name" value="3D_dom"/>
</dbReference>
<evidence type="ECO:0000259" key="6">
    <source>
        <dbReference type="SMART" id="SM00925"/>
    </source>
</evidence>